<gene>
    <name evidence="1" type="ORF">SAMN05660206_111100</name>
</gene>
<evidence type="ECO:0000313" key="2">
    <source>
        <dbReference type="Proteomes" id="UP000198785"/>
    </source>
</evidence>
<proteinExistence type="predicted"/>
<evidence type="ECO:0000313" key="1">
    <source>
        <dbReference type="EMBL" id="SFT09144.1"/>
    </source>
</evidence>
<accession>A0A1I6V6A2</accession>
<keyword evidence="2" id="KW-1185">Reference proteome</keyword>
<dbReference type="AlphaFoldDB" id="A0A1I6V6A2"/>
<reference evidence="1 2" key="1">
    <citation type="submission" date="2016-10" db="EMBL/GenBank/DDBJ databases">
        <authorList>
            <person name="de Groot N.N."/>
        </authorList>
    </citation>
    <scope>NUCLEOTIDE SEQUENCE [LARGE SCALE GENOMIC DNA]</scope>
    <source>
        <strain evidence="1 2">DSM 22789</strain>
    </source>
</reference>
<dbReference type="EMBL" id="FOZZ01000011">
    <property type="protein sequence ID" value="SFT09144.1"/>
    <property type="molecule type" value="Genomic_DNA"/>
</dbReference>
<organism evidence="1 2">
    <name type="scientific">Sphingobacterium wenxiniae</name>
    <dbReference type="NCBI Taxonomy" id="683125"/>
    <lineage>
        <taxon>Bacteria</taxon>
        <taxon>Pseudomonadati</taxon>
        <taxon>Bacteroidota</taxon>
        <taxon>Sphingobacteriia</taxon>
        <taxon>Sphingobacteriales</taxon>
        <taxon>Sphingobacteriaceae</taxon>
        <taxon>Sphingobacterium</taxon>
    </lineage>
</organism>
<protein>
    <submittedName>
        <fullName evidence="1">Uncharacterized protein</fullName>
    </submittedName>
</protein>
<sequence length="48" mass="5434">MEIEIDYEATAAIDFPNGIRKGDTNKLKGKSAFEFSHHKKIIKLLDIS</sequence>
<name>A0A1I6V6A2_9SPHI</name>
<dbReference type="Proteomes" id="UP000198785">
    <property type="component" value="Unassembled WGS sequence"/>
</dbReference>